<sequence>MVECLLEKGADPNVTHSIDYTPLSAAVHGGNLSVVETILRNGGDARQGQLMHNAVLAHGEFPVKLAELLHHGAPLDDIHYADHWPSLRFYQDLPRGTPLHKAAALGNVPAVKWWLAKGADPKKCDVRGRYPSEVARMRGHGDVGSLLDRYSVVSRL</sequence>
<comment type="caution">
    <text evidence="4">The sequence shown here is derived from an EMBL/GenBank/DDBJ whole genome shotgun (WGS) entry which is preliminary data.</text>
</comment>
<evidence type="ECO:0000256" key="2">
    <source>
        <dbReference type="ARBA" id="ARBA00023043"/>
    </source>
</evidence>
<dbReference type="PANTHER" id="PTHR24189">
    <property type="entry name" value="MYOTROPHIN"/>
    <property type="match status" value="1"/>
</dbReference>
<evidence type="ECO:0000256" key="1">
    <source>
        <dbReference type="ARBA" id="ARBA00022737"/>
    </source>
</evidence>
<dbReference type="InterPro" id="IPR002110">
    <property type="entry name" value="Ankyrin_rpt"/>
</dbReference>
<name>A0A4U0XBY5_9PEZI</name>
<reference evidence="4 5" key="1">
    <citation type="submission" date="2017-03" db="EMBL/GenBank/DDBJ databases">
        <title>Genomes of endolithic fungi from Antarctica.</title>
        <authorList>
            <person name="Coleine C."/>
            <person name="Masonjones S."/>
            <person name="Stajich J.E."/>
        </authorList>
    </citation>
    <scope>NUCLEOTIDE SEQUENCE [LARGE SCALE GENOMIC DNA]</scope>
    <source>
        <strain evidence="4 5">CCFEE 5184</strain>
    </source>
</reference>
<evidence type="ECO:0000256" key="3">
    <source>
        <dbReference type="PROSITE-ProRule" id="PRU00023"/>
    </source>
</evidence>
<feature type="repeat" description="ANK" evidence="3">
    <location>
        <begin position="94"/>
        <end position="126"/>
    </location>
</feature>
<gene>
    <name evidence="4" type="ORF">B0A55_05686</name>
</gene>
<accession>A0A4U0XBY5</accession>
<dbReference type="PANTHER" id="PTHR24189:SF50">
    <property type="entry name" value="ANKYRIN REPEAT AND SOCS BOX PROTEIN 2"/>
    <property type="match status" value="1"/>
</dbReference>
<dbReference type="AlphaFoldDB" id="A0A4U0XBY5"/>
<evidence type="ECO:0000313" key="4">
    <source>
        <dbReference type="EMBL" id="TKA74244.1"/>
    </source>
</evidence>
<dbReference type="SUPFAM" id="SSF48403">
    <property type="entry name" value="Ankyrin repeat"/>
    <property type="match status" value="1"/>
</dbReference>
<dbReference type="OrthoDB" id="3650438at2759"/>
<dbReference type="PROSITE" id="PS50088">
    <property type="entry name" value="ANK_REPEAT"/>
    <property type="match status" value="1"/>
</dbReference>
<dbReference type="InterPro" id="IPR036770">
    <property type="entry name" value="Ankyrin_rpt-contain_sf"/>
</dbReference>
<keyword evidence="5" id="KW-1185">Reference proteome</keyword>
<dbReference type="SMART" id="SM00248">
    <property type="entry name" value="ANK"/>
    <property type="match status" value="2"/>
</dbReference>
<protein>
    <submittedName>
        <fullName evidence="4">Uncharacterized protein</fullName>
    </submittedName>
</protein>
<proteinExistence type="predicted"/>
<organism evidence="4 5">
    <name type="scientific">Friedmanniomyces simplex</name>
    <dbReference type="NCBI Taxonomy" id="329884"/>
    <lineage>
        <taxon>Eukaryota</taxon>
        <taxon>Fungi</taxon>
        <taxon>Dikarya</taxon>
        <taxon>Ascomycota</taxon>
        <taxon>Pezizomycotina</taxon>
        <taxon>Dothideomycetes</taxon>
        <taxon>Dothideomycetidae</taxon>
        <taxon>Mycosphaerellales</taxon>
        <taxon>Teratosphaeriaceae</taxon>
        <taxon>Friedmanniomyces</taxon>
    </lineage>
</organism>
<dbReference type="InterPro" id="IPR050745">
    <property type="entry name" value="Multifunctional_regulatory"/>
</dbReference>
<dbReference type="Pfam" id="PF13637">
    <property type="entry name" value="Ank_4"/>
    <property type="match status" value="1"/>
</dbReference>
<keyword evidence="1" id="KW-0677">Repeat</keyword>
<dbReference type="Pfam" id="PF00023">
    <property type="entry name" value="Ank"/>
    <property type="match status" value="1"/>
</dbReference>
<keyword evidence="2 3" id="KW-0040">ANK repeat</keyword>
<dbReference type="Proteomes" id="UP000309340">
    <property type="component" value="Unassembled WGS sequence"/>
</dbReference>
<dbReference type="EMBL" id="NAJQ01000233">
    <property type="protein sequence ID" value="TKA74244.1"/>
    <property type="molecule type" value="Genomic_DNA"/>
</dbReference>
<dbReference type="Gene3D" id="1.25.40.20">
    <property type="entry name" value="Ankyrin repeat-containing domain"/>
    <property type="match status" value="1"/>
</dbReference>
<evidence type="ECO:0000313" key="5">
    <source>
        <dbReference type="Proteomes" id="UP000309340"/>
    </source>
</evidence>